<dbReference type="EMBL" id="BARU01039500">
    <property type="protein sequence ID" value="GAH81793.1"/>
    <property type="molecule type" value="Genomic_DNA"/>
</dbReference>
<dbReference type="InterPro" id="IPR017850">
    <property type="entry name" value="Alkaline_phosphatase_core_sf"/>
</dbReference>
<name>X1KIA1_9ZZZZ</name>
<evidence type="ECO:0000313" key="2">
    <source>
        <dbReference type="EMBL" id="GAH81793.1"/>
    </source>
</evidence>
<dbReference type="InterPro" id="IPR000917">
    <property type="entry name" value="Sulfatase_N"/>
</dbReference>
<dbReference type="Gene3D" id="3.40.720.10">
    <property type="entry name" value="Alkaline Phosphatase, subunit A"/>
    <property type="match status" value="1"/>
</dbReference>
<organism evidence="2">
    <name type="scientific">marine sediment metagenome</name>
    <dbReference type="NCBI Taxonomy" id="412755"/>
    <lineage>
        <taxon>unclassified sequences</taxon>
        <taxon>metagenomes</taxon>
        <taxon>ecological metagenomes</taxon>
    </lineage>
</organism>
<feature type="non-terminal residue" evidence="2">
    <location>
        <position position="138"/>
    </location>
</feature>
<accession>X1KIA1</accession>
<reference evidence="2" key="1">
    <citation type="journal article" date="2014" name="Front. Microbiol.">
        <title>High frequency of phylogenetically diverse reductive dehalogenase-homologous genes in deep subseafloor sedimentary metagenomes.</title>
        <authorList>
            <person name="Kawai M."/>
            <person name="Futagami T."/>
            <person name="Toyoda A."/>
            <person name="Takaki Y."/>
            <person name="Nishi S."/>
            <person name="Hori S."/>
            <person name="Arai W."/>
            <person name="Tsubouchi T."/>
            <person name="Morono Y."/>
            <person name="Uchiyama I."/>
            <person name="Ito T."/>
            <person name="Fujiyama A."/>
            <person name="Inagaki F."/>
            <person name="Takami H."/>
        </authorList>
    </citation>
    <scope>NUCLEOTIDE SEQUENCE</scope>
    <source>
        <strain evidence="2">Expedition CK06-06</strain>
    </source>
</reference>
<comment type="caution">
    <text evidence="2">The sequence shown here is derived from an EMBL/GenBank/DDBJ whole genome shotgun (WGS) entry which is preliminary data.</text>
</comment>
<protein>
    <recommendedName>
        <fullName evidence="1">Sulfatase N-terminal domain-containing protein</fullName>
    </recommendedName>
</protein>
<gene>
    <name evidence="2" type="ORF">S03H2_61216</name>
</gene>
<feature type="domain" description="Sulfatase N-terminal" evidence="1">
    <location>
        <begin position="7"/>
        <end position="118"/>
    </location>
</feature>
<sequence>MPPHFADLKKRYAEGLTEVNFRQIAAQTYGMINFVDDCIGSVMAELKRLGLREKTIVIFTTDHGELLGDHGLLYKGPYLYQPLVRTPLIISFPPMLQRAKTVSALAGHVDLFPTILDIIAEKMPSYLQGYSLLPLMKG</sequence>
<evidence type="ECO:0000259" key="1">
    <source>
        <dbReference type="Pfam" id="PF00884"/>
    </source>
</evidence>
<proteinExistence type="predicted"/>
<dbReference type="PANTHER" id="PTHR46615">
    <property type="entry name" value="ARYLSULFATASE K"/>
    <property type="match status" value="1"/>
</dbReference>
<dbReference type="SUPFAM" id="SSF53649">
    <property type="entry name" value="Alkaline phosphatase-like"/>
    <property type="match status" value="1"/>
</dbReference>
<dbReference type="Pfam" id="PF00884">
    <property type="entry name" value="Sulfatase"/>
    <property type="match status" value="1"/>
</dbReference>
<dbReference type="GO" id="GO:0015024">
    <property type="term" value="F:glucuronate-2-sulfatase activity"/>
    <property type="evidence" value="ECO:0007669"/>
    <property type="project" value="TreeGrafter"/>
</dbReference>
<dbReference type="InterPro" id="IPR051849">
    <property type="entry name" value="GAG-degrading_sulfatase"/>
</dbReference>
<dbReference type="AlphaFoldDB" id="X1KIA1"/>
<dbReference type="GO" id="GO:0004065">
    <property type="term" value="F:arylsulfatase activity"/>
    <property type="evidence" value="ECO:0007669"/>
    <property type="project" value="TreeGrafter"/>
</dbReference>
<dbReference type="PANTHER" id="PTHR46615:SF1">
    <property type="entry name" value="ARYLSULFATASE K"/>
    <property type="match status" value="1"/>
</dbReference>